<accession>A0ABU1Y8G8</accession>
<protein>
    <submittedName>
        <fullName evidence="1">Transcriptional regulator with XRE-family HTH domain</fullName>
    </submittedName>
</protein>
<dbReference type="CDD" id="cd00093">
    <property type="entry name" value="HTH_XRE"/>
    <property type="match status" value="1"/>
</dbReference>
<comment type="caution">
    <text evidence="1">The sequence shown here is derived from an EMBL/GenBank/DDBJ whole genome shotgun (WGS) entry which is preliminary data.</text>
</comment>
<name>A0ABU1Y8G8_9FLAO</name>
<dbReference type="InterPro" id="IPR010982">
    <property type="entry name" value="Lambda_DNA-bd_dom_sf"/>
</dbReference>
<organism evidence="1 2">
    <name type="scientific">Flavobacterium piscis</name>
    <dbReference type="NCBI Taxonomy" id="1114874"/>
    <lineage>
        <taxon>Bacteria</taxon>
        <taxon>Pseudomonadati</taxon>
        <taxon>Bacteroidota</taxon>
        <taxon>Flavobacteriia</taxon>
        <taxon>Flavobacteriales</taxon>
        <taxon>Flavobacteriaceae</taxon>
        <taxon>Flavobacterium</taxon>
    </lineage>
</organism>
<evidence type="ECO:0000313" key="2">
    <source>
        <dbReference type="Proteomes" id="UP001269081"/>
    </source>
</evidence>
<gene>
    <name evidence="1" type="ORF">J2W48_001714</name>
</gene>
<dbReference type="EMBL" id="JAVDWQ010000004">
    <property type="protein sequence ID" value="MDR7209776.1"/>
    <property type="molecule type" value="Genomic_DNA"/>
</dbReference>
<dbReference type="Proteomes" id="UP001269081">
    <property type="component" value="Unassembled WGS sequence"/>
</dbReference>
<dbReference type="RefSeq" id="WP_310280300.1">
    <property type="nucleotide sequence ID" value="NZ_JAVDWQ010000004.1"/>
</dbReference>
<dbReference type="SUPFAM" id="SSF47413">
    <property type="entry name" value="lambda repressor-like DNA-binding domains"/>
    <property type="match status" value="1"/>
</dbReference>
<sequence>MNANNKLKQLCKNKGMSQEQVTDLHMSQSAYARMKSGESYSWANHINEI</sequence>
<proteinExistence type="predicted"/>
<keyword evidence="2" id="KW-1185">Reference proteome</keyword>
<reference evidence="1 2" key="1">
    <citation type="submission" date="2023-07" db="EMBL/GenBank/DDBJ databases">
        <title>Sorghum-associated microbial communities from plants grown in Nebraska, USA.</title>
        <authorList>
            <person name="Schachtman D."/>
        </authorList>
    </citation>
    <scope>NUCLEOTIDE SEQUENCE [LARGE SCALE GENOMIC DNA]</scope>
    <source>
        <strain evidence="1 2">4129</strain>
    </source>
</reference>
<evidence type="ECO:0000313" key="1">
    <source>
        <dbReference type="EMBL" id="MDR7209776.1"/>
    </source>
</evidence>
<dbReference type="InterPro" id="IPR001387">
    <property type="entry name" value="Cro/C1-type_HTH"/>
</dbReference>